<dbReference type="GO" id="GO:0030246">
    <property type="term" value="F:carbohydrate binding"/>
    <property type="evidence" value="ECO:0007669"/>
    <property type="project" value="InterPro"/>
</dbReference>
<evidence type="ECO:0000259" key="3">
    <source>
        <dbReference type="Pfam" id="PF00963"/>
    </source>
</evidence>
<keyword evidence="2" id="KW-0472">Membrane</keyword>
<dbReference type="Gene3D" id="2.60.40.680">
    <property type="match status" value="1"/>
</dbReference>
<comment type="caution">
    <text evidence="4">The sequence shown here is derived from an EMBL/GenBank/DDBJ whole genome shotgun (WGS) entry which is preliminary data.</text>
</comment>
<reference evidence="4" key="2">
    <citation type="journal article" date="2021" name="PeerJ">
        <title>Extensive microbial diversity within the chicken gut microbiome revealed by metagenomics and culture.</title>
        <authorList>
            <person name="Gilroy R."/>
            <person name="Ravi A."/>
            <person name="Getino M."/>
            <person name="Pursley I."/>
            <person name="Horton D.L."/>
            <person name="Alikhan N.F."/>
            <person name="Baker D."/>
            <person name="Gharbi K."/>
            <person name="Hall N."/>
            <person name="Watson M."/>
            <person name="Adriaenssens E.M."/>
            <person name="Foster-Nyarko E."/>
            <person name="Jarju S."/>
            <person name="Secka A."/>
            <person name="Antonio M."/>
            <person name="Oren A."/>
            <person name="Chaudhuri R.R."/>
            <person name="La Ragione R."/>
            <person name="Hildebrand F."/>
            <person name="Pallen M.J."/>
        </authorList>
    </citation>
    <scope>NUCLEOTIDE SEQUENCE</scope>
    <source>
        <strain evidence="4">CHK195-4489</strain>
    </source>
</reference>
<dbReference type="SUPFAM" id="SSF49384">
    <property type="entry name" value="Carbohydrate-binding domain"/>
    <property type="match status" value="1"/>
</dbReference>
<feature type="region of interest" description="Disordered" evidence="1">
    <location>
        <begin position="161"/>
        <end position="239"/>
    </location>
</feature>
<dbReference type="Pfam" id="PF00963">
    <property type="entry name" value="Cohesin"/>
    <property type="match status" value="1"/>
</dbReference>
<gene>
    <name evidence="4" type="ORF">IAD50_06660</name>
</gene>
<keyword evidence="2" id="KW-0812">Transmembrane</keyword>
<feature type="domain" description="Cohesin" evidence="3">
    <location>
        <begin position="30"/>
        <end position="157"/>
    </location>
</feature>
<feature type="transmembrane region" description="Helical" evidence="2">
    <location>
        <begin position="245"/>
        <end position="265"/>
    </location>
</feature>
<evidence type="ECO:0000313" key="5">
    <source>
        <dbReference type="Proteomes" id="UP000824089"/>
    </source>
</evidence>
<feature type="compositionally biased region" description="Low complexity" evidence="1">
    <location>
        <begin position="191"/>
        <end position="208"/>
    </location>
</feature>
<name>A0A9D1I838_9CLOT</name>
<proteinExistence type="predicted"/>
<dbReference type="Proteomes" id="UP000824089">
    <property type="component" value="Unassembled WGS sequence"/>
</dbReference>
<dbReference type="EMBL" id="DVMM01000137">
    <property type="protein sequence ID" value="HIU29959.1"/>
    <property type="molecule type" value="Genomic_DNA"/>
</dbReference>
<feature type="compositionally biased region" description="Polar residues" evidence="1">
    <location>
        <begin position="210"/>
        <end position="230"/>
    </location>
</feature>
<accession>A0A9D1I838</accession>
<evidence type="ECO:0000256" key="2">
    <source>
        <dbReference type="SAM" id="Phobius"/>
    </source>
</evidence>
<protein>
    <recommendedName>
        <fullName evidence="3">Cohesin domain-containing protein</fullName>
    </recommendedName>
</protein>
<dbReference type="InterPro" id="IPR002102">
    <property type="entry name" value="Cohesin_dom"/>
</dbReference>
<evidence type="ECO:0000313" key="4">
    <source>
        <dbReference type="EMBL" id="HIU29959.1"/>
    </source>
</evidence>
<reference evidence="4" key="1">
    <citation type="submission" date="2020-10" db="EMBL/GenBank/DDBJ databases">
        <authorList>
            <person name="Gilroy R."/>
        </authorList>
    </citation>
    <scope>NUCLEOTIDE SEQUENCE</scope>
    <source>
        <strain evidence="4">CHK195-4489</strain>
    </source>
</reference>
<sequence>MRKIAAFVLLVLFCVTLFPCRFLSAENGAELSLTETEAAPGDTVTVEVKLSGNPGINSLKIKIGYDAAELTLLSAESGGAFEEMGYIGAQTIDVNPYIMVWSRAADVTGDGSIGFLTFRVSETASPGTAALTLTCDFCTNQALQDVAVTTRSGSVRIFGDSTASAAPSSPTPAAPTGNDASVAPQQTPGASPDSSETPSEETVTPEQPAETASSSEPGSPNISETISRTDASAPAGDDDTSPSRLWLLLLLLLLIAAVAAAFLIYRKKRK</sequence>
<keyword evidence="2" id="KW-1133">Transmembrane helix</keyword>
<dbReference type="GO" id="GO:0000272">
    <property type="term" value="P:polysaccharide catabolic process"/>
    <property type="evidence" value="ECO:0007669"/>
    <property type="project" value="InterPro"/>
</dbReference>
<dbReference type="AlphaFoldDB" id="A0A9D1I838"/>
<dbReference type="InterPro" id="IPR008965">
    <property type="entry name" value="CBM2/CBM3_carb-bd_dom_sf"/>
</dbReference>
<organism evidence="4 5">
    <name type="scientific">Candidatus Egerieisoma faecipullorum</name>
    <dbReference type="NCBI Taxonomy" id="2840963"/>
    <lineage>
        <taxon>Bacteria</taxon>
        <taxon>Bacillati</taxon>
        <taxon>Bacillota</taxon>
        <taxon>Clostridia</taxon>
        <taxon>Eubacteriales</taxon>
        <taxon>Clostridiaceae</taxon>
        <taxon>Clostridiaceae incertae sedis</taxon>
        <taxon>Candidatus Egerieisoma</taxon>
    </lineage>
</organism>
<dbReference type="CDD" id="cd08548">
    <property type="entry name" value="Type_I_cohesin_like"/>
    <property type="match status" value="1"/>
</dbReference>
<evidence type="ECO:0000256" key="1">
    <source>
        <dbReference type="SAM" id="MobiDB-lite"/>
    </source>
</evidence>